<name>A0A815BV34_9BILA</name>
<dbReference type="EMBL" id="CAJNOW010000416">
    <property type="protein sequence ID" value="CAF1275512.1"/>
    <property type="molecule type" value="Genomic_DNA"/>
</dbReference>
<dbReference type="AlphaFoldDB" id="A0A815BV34"/>
<dbReference type="EMBL" id="CAJNRE010000558">
    <property type="protein sequence ID" value="CAF1928722.1"/>
    <property type="molecule type" value="Genomic_DNA"/>
</dbReference>
<gene>
    <name evidence="5" type="ORF">BYL167_LOCUS50268</name>
    <name evidence="1" type="ORF">CJN711_LOCUS3341</name>
    <name evidence="4" type="ORF">GIL414_LOCUS34699</name>
    <name evidence="2" type="ORF">KQP761_LOCUS3511</name>
    <name evidence="3" type="ORF">MBJ925_LOCUS3788</name>
    <name evidence="6" type="ORF">SMN809_LOCUS57109</name>
</gene>
<dbReference type="EMBL" id="CAJOBI010207340">
    <property type="protein sequence ID" value="CAF5008765.1"/>
    <property type="molecule type" value="Genomic_DNA"/>
</dbReference>
<dbReference type="EMBL" id="CAJNOV010000403">
    <property type="protein sequence ID" value="CAF1021597.1"/>
    <property type="molecule type" value="Genomic_DNA"/>
</dbReference>
<evidence type="ECO:0000313" key="4">
    <source>
        <dbReference type="EMBL" id="CAF4500592.1"/>
    </source>
</evidence>
<evidence type="ECO:0000313" key="6">
    <source>
        <dbReference type="EMBL" id="CAF5008765.1"/>
    </source>
</evidence>
<evidence type="ECO:0000313" key="7">
    <source>
        <dbReference type="Proteomes" id="UP000663834"/>
    </source>
</evidence>
<evidence type="ECO:0000313" key="1">
    <source>
        <dbReference type="EMBL" id="CAF1021597.1"/>
    </source>
</evidence>
<dbReference type="Proteomes" id="UP000663834">
    <property type="component" value="Unassembled WGS sequence"/>
</dbReference>
<dbReference type="Proteomes" id="UP000676336">
    <property type="component" value="Unassembled WGS sequence"/>
</dbReference>
<dbReference type="Proteomes" id="UP000663824">
    <property type="component" value="Unassembled WGS sequence"/>
</dbReference>
<dbReference type="EMBL" id="CAJOBJ010080917">
    <property type="protein sequence ID" value="CAF4500592.1"/>
    <property type="molecule type" value="Genomic_DNA"/>
</dbReference>
<evidence type="ECO:0000313" key="2">
    <source>
        <dbReference type="EMBL" id="CAF1275512.1"/>
    </source>
</evidence>
<organism evidence="2 7">
    <name type="scientific">Rotaria magnacalcarata</name>
    <dbReference type="NCBI Taxonomy" id="392030"/>
    <lineage>
        <taxon>Eukaryota</taxon>
        <taxon>Metazoa</taxon>
        <taxon>Spiralia</taxon>
        <taxon>Gnathifera</taxon>
        <taxon>Rotifera</taxon>
        <taxon>Eurotatoria</taxon>
        <taxon>Bdelloidea</taxon>
        <taxon>Philodinida</taxon>
        <taxon>Philodinidae</taxon>
        <taxon>Rotaria</taxon>
    </lineage>
</organism>
<dbReference type="Proteomes" id="UP000681720">
    <property type="component" value="Unassembled WGS sequence"/>
</dbReference>
<dbReference type="Proteomes" id="UP000663855">
    <property type="component" value="Unassembled WGS sequence"/>
</dbReference>
<dbReference type="Proteomes" id="UP000681967">
    <property type="component" value="Unassembled WGS sequence"/>
</dbReference>
<protein>
    <submittedName>
        <fullName evidence="2">Uncharacterized protein</fullName>
    </submittedName>
</protein>
<accession>A0A815BV34</accession>
<dbReference type="EMBL" id="CAJOBH010153022">
    <property type="protein sequence ID" value="CAF4852840.1"/>
    <property type="molecule type" value="Genomic_DNA"/>
</dbReference>
<sequence>MCPVVQVYPNFFQQNSIITFTSQSLQHKDTVYLGDQRAFERSLIENYTCQLISKASSWQKFVDGLNLGAFNSNLTDIKAEWIKRLAKAFIKYKAIEFDLFIGSSSVSIPKSAREFDE</sequence>
<proteinExistence type="predicted"/>
<evidence type="ECO:0000313" key="3">
    <source>
        <dbReference type="EMBL" id="CAF1928722.1"/>
    </source>
</evidence>
<evidence type="ECO:0000313" key="5">
    <source>
        <dbReference type="EMBL" id="CAF4852840.1"/>
    </source>
</evidence>
<reference evidence="2" key="1">
    <citation type="submission" date="2021-02" db="EMBL/GenBank/DDBJ databases">
        <authorList>
            <person name="Nowell W R."/>
        </authorList>
    </citation>
    <scope>NUCLEOTIDE SEQUENCE</scope>
</reference>
<comment type="caution">
    <text evidence="2">The sequence shown here is derived from an EMBL/GenBank/DDBJ whole genome shotgun (WGS) entry which is preliminary data.</text>
</comment>
<dbReference type="OrthoDB" id="9989249at2759"/>